<sequence length="145" mass="16068">MAIEHRSVSRCRRPIVNRATSYNLKHLPTGDKEDFTQYEQMISIEEYSFAVILYYRTLPKHAGIAASRNRTSRDRCLSTPGNRDHRSRDLIVTMPKSGFVTTTAPAPHGCSSCADDGEASGDHGQRPGRKNLVGMVCVASCLADR</sequence>
<evidence type="ECO:0000313" key="2">
    <source>
        <dbReference type="Proteomes" id="UP000291892"/>
    </source>
</evidence>
<name>A0AAE8U0A7_9HYPH</name>
<accession>A0AAE8U0A7</accession>
<dbReference type="EMBL" id="SIKX01000002">
    <property type="protein sequence ID" value="TBF06549.1"/>
    <property type="molecule type" value="Genomic_DNA"/>
</dbReference>
<dbReference type="AlphaFoldDB" id="A0AAE8U0A7"/>
<organism evidence="1 2">
    <name type="scientific">Rhizobium ruizarguesonis</name>
    <dbReference type="NCBI Taxonomy" id="2081791"/>
    <lineage>
        <taxon>Bacteria</taxon>
        <taxon>Pseudomonadati</taxon>
        <taxon>Pseudomonadota</taxon>
        <taxon>Alphaproteobacteria</taxon>
        <taxon>Hyphomicrobiales</taxon>
        <taxon>Rhizobiaceae</taxon>
        <taxon>Rhizobium/Agrobacterium group</taxon>
        <taxon>Rhizobium</taxon>
    </lineage>
</organism>
<comment type="caution">
    <text evidence="1">The sequence shown here is derived from an EMBL/GenBank/DDBJ whole genome shotgun (WGS) entry which is preliminary data.</text>
</comment>
<proteinExistence type="predicted"/>
<reference evidence="1 2" key="1">
    <citation type="submission" date="2019-02" db="EMBL/GenBank/DDBJ databases">
        <title>The genomic architecture of introgression among sibling species of bacteria.</title>
        <authorList>
            <person name="Cavassim M.I.A."/>
            <person name="Moeskjaer S."/>
            <person name="Moslemi C."/>
            <person name="Fields B."/>
            <person name="Bachmann A."/>
            <person name="Vilhjalmsson B."/>
            <person name="Schierup M.H."/>
            <person name="Young J.P.W."/>
            <person name="Andersen S.U."/>
        </authorList>
    </citation>
    <scope>NUCLEOTIDE SEQUENCE [LARGE SCALE GENOMIC DNA]</scope>
    <source>
        <strain evidence="1 2">SM42</strain>
        <plasmid evidence="1">pSM42_Rh01</plasmid>
    </source>
</reference>
<geneLocation type="plasmid" evidence="1">
    <name>pSM42_Rh01</name>
</geneLocation>
<dbReference type="Proteomes" id="UP000291892">
    <property type="component" value="Unassembled WGS sequence"/>
</dbReference>
<evidence type="ECO:0000313" key="1">
    <source>
        <dbReference type="EMBL" id="TBF06549.1"/>
    </source>
</evidence>
<protein>
    <submittedName>
        <fullName evidence="1">Uncharacterized protein</fullName>
    </submittedName>
</protein>
<keyword evidence="1" id="KW-0614">Plasmid</keyword>
<gene>
    <name evidence="1" type="ORF">ELG94_26760</name>
</gene>